<protein>
    <submittedName>
        <fullName evidence="1">Uncharacterized protein</fullName>
    </submittedName>
</protein>
<dbReference type="EMBL" id="CP032829">
    <property type="protein sequence ID" value="AYJ85527.1"/>
    <property type="molecule type" value="Genomic_DNA"/>
</dbReference>
<sequence length="74" mass="8485">MMSVISAARAEAVGFNPYAELKDVINDLEYLRLNVLEAQDDNTKPYQRICINDVDPWLIKVAIEYLSQLQALRD</sequence>
<proteinExistence type="predicted"/>
<name>A0A494T884_SPHPE</name>
<dbReference type="Proteomes" id="UP000276254">
    <property type="component" value="Chromosome"/>
</dbReference>
<dbReference type="AlphaFoldDB" id="A0A494T884"/>
<organism evidence="1 2">
    <name type="scientific">Sphingomonas paeninsulae</name>
    <dbReference type="NCBI Taxonomy" id="2319844"/>
    <lineage>
        <taxon>Bacteria</taxon>
        <taxon>Pseudomonadati</taxon>
        <taxon>Pseudomonadota</taxon>
        <taxon>Alphaproteobacteria</taxon>
        <taxon>Sphingomonadales</taxon>
        <taxon>Sphingomonadaceae</taxon>
        <taxon>Sphingomonas</taxon>
    </lineage>
</organism>
<reference evidence="1 2" key="1">
    <citation type="submission" date="2018-09" db="EMBL/GenBank/DDBJ databases">
        <title>Sphingomonas peninsula sp. nov., isolated from fildes peninsula, Antarctic soil.</title>
        <authorList>
            <person name="Yingchao G."/>
        </authorList>
    </citation>
    <scope>NUCLEOTIDE SEQUENCE [LARGE SCALE GENOMIC DNA]</scope>
    <source>
        <strain evidence="1 2">YZ-8</strain>
    </source>
</reference>
<dbReference type="KEGG" id="spha:D3Y57_05460"/>
<evidence type="ECO:0000313" key="1">
    <source>
        <dbReference type="EMBL" id="AYJ85527.1"/>
    </source>
</evidence>
<keyword evidence="2" id="KW-1185">Reference proteome</keyword>
<gene>
    <name evidence="1" type="ORF">D3Y57_05460</name>
</gene>
<evidence type="ECO:0000313" key="2">
    <source>
        <dbReference type="Proteomes" id="UP000276254"/>
    </source>
</evidence>
<accession>A0A494T884</accession>